<sequence>MRNEPDTVLGVLAVALEDNEAYAAAVGVDGDEVSIVVLLPEVEVLPERKPGVTAAGNLSLKKFTKTEAAELYKELVAGHLLTTVQEALAVAPAVQVVRVVGVRRTTKGRVDALVAARLSRAALAAAAWSTASATEILNGAQTELVVNQKGVTKALHALDLRHEPGLQALVDAVEFDS</sequence>
<dbReference type="Proteomes" id="UP001597351">
    <property type="component" value="Unassembled WGS sequence"/>
</dbReference>
<accession>A0ABW4TQ93</accession>
<dbReference type="RefSeq" id="WP_343919239.1">
    <property type="nucleotide sequence ID" value="NZ_BAAAJT010000002.1"/>
</dbReference>
<proteinExistence type="predicted"/>
<dbReference type="EMBL" id="JBHUGD010000003">
    <property type="protein sequence ID" value="MFD1947806.1"/>
    <property type="molecule type" value="Genomic_DNA"/>
</dbReference>
<gene>
    <name evidence="1" type="ORF">ACFSDE_13480</name>
</gene>
<organism evidence="1 2">
    <name type="scientific">Nocardioides aestuarii</name>
    <dbReference type="NCBI Taxonomy" id="252231"/>
    <lineage>
        <taxon>Bacteria</taxon>
        <taxon>Bacillati</taxon>
        <taxon>Actinomycetota</taxon>
        <taxon>Actinomycetes</taxon>
        <taxon>Propionibacteriales</taxon>
        <taxon>Nocardioidaceae</taxon>
        <taxon>Nocardioides</taxon>
    </lineage>
</organism>
<evidence type="ECO:0000313" key="1">
    <source>
        <dbReference type="EMBL" id="MFD1947806.1"/>
    </source>
</evidence>
<keyword evidence="2" id="KW-1185">Reference proteome</keyword>
<protein>
    <submittedName>
        <fullName evidence="1">Uncharacterized protein</fullName>
    </submittedName>
</protein>
<name>A0ABW4TQ93_9ACTN</name>
<evidence type="ECO:0000313" key="2">
    <source>
        <dbReference type="Proteomes" id="UP001597351"/>
    </source>
</evidence>
<reference evidence="2" key="1">
    <citation type="journal article" date="2019" name="Int. J. Syst. Evol. Microbiol.">
        <title>The Global Catalogue of Microorganisms (GCM) 10K type strain sequencing project: providing services to taxonomists for standard genome sequencing and annotation.</title>
        <authorList>
            <consortium name="The Broad Institute Genomics Platform"/>
            <consortium name="The Broad Institute Genome Sequencing Center for Infectious Disease"/>
            <person name="Wu L."/>
            <person name="Ma J."/>
        </authorList>
    </citation>
    <scope>NUCLEOTIDE SEQUENCE [LARGE SCALE GENOMIC DNA]</scope>
    <source>
        <strain evidence="2">CGMCC 1.12477</strain>
    </source>
</reference>
<comment type="caution">
    <text evidence="1">The sequence shown here is derived from an EMBL/GenBank/DDBJ whole genome shotgun (WGS) entry which is preliminary data.</text>
</comment>